<evidence type="ECO:0000256" key="3">
    <source>
        <dbReference type="ARBA" id="ARBA00004931"/>
    </source>
</evidence>
<sequence>MTEALQVPTHLTVENADFSKALGFIDGAVVPLAEAKISVRDLGLMYADMTYDVVHTWKGGFFRLEDHLDRFFASMQGLRLDAGMDRAAMRAVLMDLVRRSGLPDTLVYFACTRGLAVPGSRDPTLSRNNFFATVTPLVLRGQPEEMARGKDAMLVRDIRRIPGSAVNPVWKNSHWGDFIRATFAAKDAGFDTPILLATDGLVAEAPGFNIVAVIDGGLVSPDSGVLEGISCRTMFEIAAELGIPARYGALTPEALLGAEEAFLTATSCGLFPVTRIDGTPIGAGVPGPITTRLLNTYYRKKNAGWHITPVTATDED</sequence>
<reference evidence="12 13" key="1">
    <citation type="submission" date="2016-10" db="EMBL/GenBank/DDBJ databases">
        <authorList>
            <person name="de Groot N.N."/>
        </authorList>
    </citation>
    <scope>NUCLEOTIDE SEQUENCE [LARGE SCALE GENOMIC DNA]</scope>
    <source>
        <strain evidence="12 13">DSM 19981</strain>
    </source>
</reference>
<organism evidence="12 13">
    <name type="scientific">Falsiroseomonas stagni DSM 19981</name>
    <dbReference type="NCBI Taxonomy" id="1123062"/>
    <lineage>
        <taxon>Bacteria</taxon>
        <taxon>Pseudomonadati</taxon>
        <taxon>Pseudomonadota</taxon>
        <taxon>Alphaproteobacteria</taxon>
        <taxon>Acetobacterales</taxon>
        <taxon>Roseomonadaceae</taxon>
        <taxon>Falsiroseomonas</taxon>
    </lineage>
</organism>
<proteinExistence type="inferred from homology"/>
<evidence type="ECO:0000256" key="8">
    <source>
        <dbReference type="ARBA" id="ARBA00023304"/>
    </source>
</evidence>
<dbReference type="SUPFAM" id="SSF56752">
    <property type="entry name" value="D-aminoacid aminotransferase-like PLP-dependent enzymes"/>
    <property type="match status" value="1"/>
</dbReference>
<comment type="function">
    <text evidence="1">Acts on leucine, isoleucine and valine.</text>
</comment>
<evidence type="ECO:0000256" key="5">
    <source>
        <dbReference type="ARBA" id="ARBA00009320"/>
    </source>
</evidence>
<dbReference type="InterPro" id="IPR050571">
    <property type="entry name" value="Class-IV_PLP-Dep_Aminotrnsfr"/>
</dbReference>
<evidence type="ECO:0000256" key="2">
    <source>
        <dbReference type="ARBA" id="ARBA00004824"/>
    </source>
</evidence>
<evidence type="ECO:0000256" key="10">
    <source>
        <dbReference type="ARBA" id="ARBA00048798"/>
    </source>
</evidence>
<dbReference type="Proteomes" id="UP000199473">
    <property type="component" value="Unassembled WGS sequence"/>
</dbReference>
<comment type="pathway">
    <text evidence="4">Amino-acid biosynthesis; L-leucine biosynthesis; L-leucine from 3-methyl-2-oxobutanoate: step 4/4.</text>
</comment>
<keyword evidence="8" id="KW-0028">Amino-acid biosynthesis</keyword>
<keyword evidence="8" id="KW-0100">Branched-chain amino acid biosynthesis</keyword>
<dbReference type="InterPro" id="IPR001544">
    <property type="entry name" value="Aminotrans_IV"/>
</dbReference>
<evidence type="ECO:0000256" key="4">
    <source>
        <dbReference type="ARBA" id="ARBA00005072"/>
    </source>
</evidence>
<keyword evidence="12" id="KW-0032">Aminotransferase</keyword>
<evidence type="ECO:0000313" key="12">
    <source>
        <dbReference type="EMBL" id="SFK41832.1"/>
    </source>
</evidence>
<dbReference type="Gene3D" id="3.30.470.10">
    <property type="match status" value="1"/>
</dbReference>
<evidence type="ECO:0000256" key="1">
    <source>
        <dbReference type="ARBA" id="ARBA00003109"/>
    </source>
</evidence>
<keyword evidence="12" id="KW-0808">Transferase</keyword>
<dbReference type="InterPro" id="IPR043131">
    <property type="entry name" value="BCAT-like_N"/>
</dbReference>
<dbReference type="PANTHER" id="PTHR42743">
    <property type="entry name" value="AMINO-ACID AMINOTRANSFERASE"/>
    <property type="match status" value="1"/>
</dbReference>
<dbReference type="GO" id="GO:0004084">
    <property type="term" value="F:branched-chain-amino-acid transaminase activity"/>
    <property type="evidence" value="ECO:0007669"/>
    <property type="project" value="UniProtKB-EC"/>
</dbReference>
<evidence type="ECO:0000313" key="13">
    <source>
        <dbReference type="Proteomes" id="UP000199473"/>
    </source>
</evidence>
<keyword evidence="13" id="KW-1185">Reference proteome</keyword>
<dbReference type="PANTHER" id="PTHR42743:SF11">
    <property type="entry name" value="AMINODEOXYCHORISMATE LYASE"/>
    <property type="match status" value="1"/>
</dbReference>
<comment type="catalytic activity">
    <reaction evidence="9">
        <text>L-valine + 2-oxoglutarate = 3-methyl-2-oxobutanoate + L-glutamate</text>
        <dbReference type="Rhea" id="RHEA:24813"/>
        <dbReference type="ChEBI" id="CHEBI:11851"/>
        <dbReference type="ChEBI" id="CHEBI:16810"/>
        <dbReference type="ChEBI" id="CHEBI:29985"/>
        <dbReference type="ChEBI" id="CHEBI:57762"/>
        <dbReference type="EC" id="2.6.1.42"/>
    </reaction>
</comment>
<dbReference type="Gene3D" id="3.20.10.10">
    <property type="entry name" value="D-amino Acid Aminotransferase, subunit A, domain 2"/>
    <property type="match status" value="1"/>
</dbReference>
<dbReference type="STRING" id="1123062.SAMN02745775_102396"/>
<comment type="catalytic activity">
    <reaction evidence="10">
        <text>L-isoleucine + 2-oxoglutarate = (S)-3-methyl-2-oxopentanoate + L-glutamate</text>
        <dbReference type="Rhea" id="RHEA:24801"/>
        <dbReference type="ChEBI" id="CHEBI:16810"/>
        <dbReference type="ChEBI" id="CHEBI:29985"/>
        <dbReference type="ChEBI" id="CHEBI:35146"/>
        <dbReference type="ChEBI" id="CHEBI:58045"/>
        <dbReference type="EC" id="2.6.1.42"/>
    </reaction>
</comment>
<name>A0A1I3ZCW3_9PROT</name>
<evidence type="ECO:0000256" key="11">
    <source>
        <dbReference type="ARBA" id="ARBA00049229"/>
    </source>
</evidence>
<dbReference type="Pfam" id="PF01063">
    <property type="entry name" value="Aminotran_4"/>
    <property type="match status" value="1"/>
</dbReference>
<comment type="catalytic activity">
    <reaction evidence="11">
        <text>L-leucine + 2-oxoglutarate = 4-methyl-2-oxopentanoate + L-glutamate</text>
        <dbReference type="Rhea" id="RHEA:18321"/>
        <dbReference type="ChEBI" id="CHEBI:16810"/>
        <dbReference type="ChEBI" id="CHEBI:17865"/>
        <dbReference type="ChEBI" id="CHEBI:29985"/>
        <dbReference type="ChEBI" id="CHEBI:57427"/>
        <dbReference type="EC" id="2.6.1.42"/>
    </reaction>
</comment>
<evidence type="ECO:0000256" key="9">
    <source>
        <dbReference type="ARBA" id="ARBA00048212"/>
    </source>
</evidence>
<comment type="pathway">
    <text evidence="3">Amino-acid biosynthesis; L-valine biosynthesis; L-valine from pyruvate: step 4/4.</text>
</comment>
<dbReference type="AlphaFoldDB" id="A0A1I3ZCW3"/>
<dbReference type="InterPro" id="IPR043132">
    <property type="entry name" value="BCAT-like_C"/>
</dbReference>
<dbReference type="RefSeq" id="WP_175533824.1">
    <property type="nucleotide sequence ID" value="NZ_FOSQ01000002.1"/>
</dbReference>
<comment type="similarity">
    <text evidence="5">Belongs to the class-IV pyridoxal-phosphate-dependent aminotransferase family.</text>
</comment>
<dbReference type="GO" id="GO:0009082">
    <property type="term" value="P:branched-chain amino acid biosynthetic process"/>
    <property type="evidence" value="ECO:0007669"/>
    <property type="project" value="UniProtKB-KW"/>
</dbReference>
<accession>A0A1I3ZCW3</accession>
<evidence type="ECO:0000256" key="6">
    <source>
        <dbReference type="ARBA" id="ARBA00013053"/>
    </source>
</evidence>
<evidence type="ECO:0000256" key="7">
    <source>
        <dbReference type="ARBA" id="ARBA00014472"/>
    </source>
</evidence>
<dbReference type="EMBL" id="FOSQ01000002">
    <property type="protein sequence ID" value="SFK41832.1"/>
    <property type="molecule type" value="Genomic_DNA"/>
</dbReference>
<comment type="pathway">
    <text evidence="2">Amino-acid biosynthesis; L-isoleucine biosynthesis; L-isoleucine from 2-oxobutanoate: step 4/4.</text>
</comment>
<protein>
    <recommendedName>
        <fullName evidence="7">Probable branched-chain-amino-acid aminotransferase</fullName>
        <ecNumber evidence="6">2.6.1.42</ecNumber>
    </recommendedName>
</protein>
<dbReference type="EC" id="2.6.1.42" evidence="6"/>
<dbReference type="InterPro" id="IPR036038">
    <property type="entry name" value="Aminotransferase-like"/>
</dbReference>
<gene>
    <name evidence="12" type="ORF">SAMN02745775_102396</name>
</gene>